<accession>A0A448XKA4</accession>
<dbReference type="Gene3D" id="1.10.418.10">
    <property type="entry name" value="Calponin-like domain"/>
    <property type="match status" value="1"/>
</dbReference>
<dbReference type="Pfam" id="PF00307">
    <property type="entry name" value="CH"/>
    <property type="match status" value="1"/>
</dbReference>
<organism evidence="2 3">
    <name type="scientific">Protopolystoma xenopodis</name>
    <dbReference type="NCBI Taxonomy" id="117903"/>
    <lineage>
        <taxon>Eukaryota</taxon>
        <taxon>Metazoa</taxon>
        <taxon>Spiralia</taxon>
        <taxon>Lophotrochozoa</taxon>
        <taxon>Platyhelminthes</taxon>
        <taxon>Monogenea</taxon>
        <taxon>Polyopisthocotylea</taxon>
        <taxon>Polystomatidea</taxon>
        <taxon>Polystomatidae</taxon>
        <taxon>Protopolystoma</taxon>
    </lineage>
</organism>
<dbReference type="EMBL" id="CAAALY010258668">
    <property type="protein sequence ID" value="VEL38690.1"/>
    <property type="molecule type" value="Genomic_DNA"/>
</dbReference>
<gene>
    <name evidence="2" type="ORF">PXEA_LOCUS32130</name>
</gene>
<dbReference type="SUPFAM" id="SSF47576">
    <property type="entry name" value="Calponin-homology domain, CH-domain"/>
    <property type="match status" value="1"/>
</dbReference>
<evidence type="ECO:0000259" key="1">
    <source>
        <dbReference type="PROSITE" id="PS50021"/>
    </source>
</evidence>
<proteinExistence type="predicted"/>
<evidence type="ECO:0000313" key="2">
    <source>
        <dbReference type="EMBL" id="VEL38690.1"/>
    </source>
</evidence>
<keyword evidence="3" id="KW-1185">Reference proteome</keyword>
<sequence>MIKGVDIQNFGSSWANGLAFCALIHHFYPDSFDFSTLDPKDRRGNFTLAFEKAELFFDSIYLLNCAQNEHQSK</sequence>
<dbReference type="InterPro" id="IPR036872">
    <property type="entry name" value="CH_dom_sf"/>
</dbReference>
<protein>
    <recommendedName>
        <fullName evidence="1">Calponin-homology (CH) domain-containing protein</fullName>
    </recommendedName>
</protein>
<evidence type="ECO:0000313" key="3">
    <source>
        <dbReference type="Proteomes" id="UP000784294"/>
    </source>
</evidence>
<dbReference type="PROSITE" id="PS50021">
    <property type="entry name" value="CH"/>
    <property type="match status" value="1"/>
</dbReference>
<dbReference type="Proteomes" id="UP000784294">
    <property type="component" value="Unassembled WGS sequence"/>
</dbReference>
<dbReference type="PANTHER" id="PTHR23167">
    <property type="entry name" value="CALPONIN HOMOLOGY DOMAIN-CONTAINING PROTEIN DDB_G0272472-RELATED"/>
    <property type="match status" value="1"/>
</dbReference>
<comment type="caution">
    <text evidence="2">The sequence shown here is derived from an EMBL/GenBank/DDBJ whole genome shotgun (WGS) entry which is preliminary data.</text>
</comment>
<dbReference type="OrthoDB" id="10017054at2759"/>
<reference evidence="2" key="1">
    <citation type="submission" date="2018-11" db="EMBL/GenBank/DDBJ databases">
        <authorList>
            <consortium name="Pathogen Informatics"/>
        </authorList>
    </citation>
    <scope>NUCLEOTIDE SEQUENCE</scope>
</reference>
<dbReference type="InterPro" id="IPR050540">
    <property type="entry name" value="F-actin_Monoox_Mical"/>
</dbReference>
<dbReference type="InterPro" id="IPR001715">
    <property type="entry name" value="CH_dom"/>
</dbReference>
<dbReference type="AlphaFoldDB" id="A0A448XKA4"/>
<name>A0A448XKA4_9PLAT</name>
<dbReference type="PANTHER" id="PTHR23167:SF46">
    <property type="entry name" value="EPS15 HOMOLOGY DOMAIN CONTAINING PROTEIN-BINDING PROTEIN 1, ISOFORM F"/>
    <property type="match status" value="1"/>
</dbReference>
<feature type="domain" description="Calponin-homology (CH)" evidence="1">
    <location>
        <begin position="1"/>
        <end position="73"/>
    </location>
</feature>